<evidence type="ECO:0000313" key="2">
    <source>
        <dbReference type="EMBL" id="MBP0725147.1"/>
    </source>
</evidence>
<dbReference type="Gene3D" id="3.30.70.1290">
    <property type="entry name" value="Transposase IS200-like"/>
    <property type="match status" value="1"/>
</dbReference>
<sequence length="177" mass="21431">MFYHVVSRGNSRQALFLNGEDFSTFLQILQRVFEQKAFIVTAYCLMTNHYHLLISFQEESLSKIMGLVNKKYASYFNKKYKRTGHVFEKRFYAEEVSGRIAMMEVSRYIHFNPVRASMTESPQLYRWSSFCTYYYNLSSFSFFDVYVLLQYFENQSTYYCVWCFEEEKKNSLKEREF</sequence>
<dbReference type="Proteomes" id="UP000682134">
    <property type="component" value="Unassembled WGS sequence"/>
</dbReference>
<keyword evidence="3" id="KW-1185">Reference proteome</keyword>
<evidence type="ECO:0000259" key="1">
    <source>
        <dbReference type="SMART" id="SM01321"/>
    </source>
</evidence>
<dbReference type="GO" id="GO:0006313">
    <property type="term" value="P:DNA transposition"/>
    <property type="evidence" value="ECO:0007669"/>
    <property type="project" value="InterPro"/>
</dbReference>
<reference evidence="2" key="1">
    <citation type="submission" date="2021-04" db="EMBL/GenBank/DDBJ databases">
        <title>Genome seq and assembly of Bacillus sp.</title>
        <authorList>
            <person name="Chhetri G."/>
        </authorList>
    </citation>
    <scope>NUCLEOTIDE SEQUENCE</scope>
    <source>
        <strain evidence="2">RG28</strain>
    </source>
</reference>
<gene>
    <name evidence="2" type="ORF">J5Y03_08065</name>
</gene>
<accession>A0A940SGJ8</accession>
<proteinExistence type="predicted"/>
<name>A0A940SGJ8_9BACI</name>
<dbReference type="GO" id="GO:0004803">
    <property type="term" value="F:transposase activity"/>
    <property type="evidence" value="ECO:0007669"/>
    <property type="project" value="InterPro"/>
</dbReference>
<dbReference type="SUPFAM" id="SSF143422">
    <property type="entry name" value="Transposase IS200-like"/>
    <property type="match status" value="1"/>
</dbReference>
<dbReference type="PANTHER" id="PTHR34322:SF2">
    <property type="entry name" value="TRANSPOSASE IS200-LIKE DOMAIN-CONTAINING PROTEIN"/>
    <property type="match status" value="1"/>
</dbReference>
<dbReference type="InterPro" id="IPR036515">
    <property type="entry name" value="Transposase_17_sf"/>
</dbReference>
<dbReference type="AlphaFoldDB" id="A0A940SGJ8"/>
<dbReference type="PANTHER" id="PTHR34322">
    <property type="entry name" value="TRANSPOSASE, Y1_TNP DOMAIN-CONTAINING"/>
    <property type="match status" value="1"/>
</dbReference>
<feature type="domain" description="Transposase IS200-like" evidence="1">
    <location>
        <begin position="1"/>
        <end position="112"/>
    </location>
</feature>
<dbReference type="EMBL" id="JAGIYQ010000004">
    <property type="protein sequence ID" value="MBP0725147.1"/>
    <property type="molecule type" value="Genomic_DNA"/>
</dbReference>
<dbReference type="Pfam" id="PF01797">
    <property type="entry name" value="Y1_Tnp"/>
    <property type="match status" value="1"/>
</dbReference>
<dbReference type="GO" id="GO:0003677">
    <property type="term" value="F:DNA binding"/>
    <property type="evidence" value="ECO:0007669"/>
    <property type="project" value="InterPro"/>
</dbReference>
<dbReference type="RefSeq" id="WP_209404386.1">
    <property type="nucleotide sequence ID" value="NZ_JAGIYQ010000004.1"/>
</dbReference>
<comment type="caution">
    <text evidence="2">The sequence shown here is derived from an EMBL/GenBank/DDBJ whole genome shotgun (WGS) entry which is preliminary data.</text>
</comment>
<protein>
    <submittedName>
        <fullName evidence="2">Transposase</fullName>
    </submittedName>
</protein>
<organism evidence="2 3">
    <name type="scientific">Gottfriedia endophytica</name>
    <dbReference type="NCBI Taxonomy" id="2820819"/>
    <lineage>
        <taxon>Bacteria</taxon>
        <taxon>Bacillati</taxon>
        <taxon>Bacillota</taxon>
        <taxon>Bacilli</taxon>
        <taxon>Bacillales</taxon>
        <taxon>Bacillaceae</taxon>
        <taxon>Gottfriedia</taxon>
    </lineage>
</organism>
<dbReference type="InterPro" id="IPR002686">
    <property type="entry name" value="Transposase_17"/>
</dbReference>
<dbReference type="SMART" id="SM01321">
    <property type="entry name" value="Y1_Tnp"/>
    <property type="match status" value="1"/>
</dbReference>
<evidence type="ECO:0000313" key="3">
    <source>
        <dbReference type="Proteomes" id="UP000682134"/>
    </source>
</evidence>